<proteinExistence type="predicted"/>
<keyword evidence="1" id="KW-0812">Transmembrane</keyword>
<sequence>MKTIEINRASKVVWLRLMLLLLLGVGLTFLVMFLYPFLMNHHTELQVKAFTGSRFEIVHTLESTGFGRNGYHILSLRDPASGRSIRFLTIQNGFPGIKNVHLSGQRMVVELDPEDQEALTFCVTSEGKVDRHVQYFDGELYRIKRLISDQNRSSC</sequence>
<reference evidence="2 3" key="1">
    <citation type="submission" date="2019-07" db="EMBL/GenBank/DDBJ databases">
        <title>Whole genome shotgun sequence of Deinococcus cellulosilyticus NBRC 106333.</title>
        <authorList>
            <person name="Hosoyama A."/>
            <person name="Uohara A."/>
            <person name="Ohji S."/>
            <person name="Ichikawa N."/>
        </authorList>
    </citation>
    <scope>NUCLEOTIDE SEQUENCE [LARGE SCALE GENOMIC DNA]</scope>
    <source>
        <strain evidence="2 3">NBRC 106333</strain>
    </source>
</reference>
<evidence type="ECO:0000256" key="1">
    <source>
        <dbReference type="SAM" id="Phobius"/>
    </source>
</evidence>
<dbReference type="RefSeq" id="WP_146882460.1">
    <property type="nucleotide sequence ID" value="NZ_BJXB01000002.1"/>
</dbReference>
<feature type="transmembrane region" description="Helical" evidence="1">
    <location>
        <begin position="12"/>
        <end position="38"/>
    </location>
</feature>
<accession>A0A511MX32</accession>
<dbReference type="Proteomes" id="UP000321306">
    <property type="component" value="Unassembled WGS sequence"/>
</dbReference>
<name>A0A511MX32_DEIC1</name>
<comment type="caution">
    <text evidence="2">The sequence shown here is derived from an EMBL/GenBank/DDBJ whole genome shotgun (WGS) entry which is preliminary data.</text>
</comment>
<keyword evidence="1" id="KW-1133">Transmembrane helix</keyword>
<evidence type="ECO:0000313" key="3">
    <source>
        <dbReference type="Proteomes" id="UP000321306"/>
    </source>
</evidence>
<gene>
    <name evidence="2" type="ORF">DC3_07690</name>
</gene>
<protein>
    <submittedName>
        <fullName evidence="2">Uncharacterized protein</fullName>
    </submittedName>
</protein>
<dbReference type="AlphaFoldDB" id="A0A511MX32"/>
<keyword evidence="1" id="KW-0472">Membrane</keyword>
<keyword evidence="3" id="KW-1185">Reference proteome</keyword>
<organism evidence="2 3">
    <name type="scientific">Deinococcus cellulosilyticus (strain DSM 18568 / NBRC 106333 / KACC 11606 / 5516J-15)</name>
    <dbReference type="NCBI Taxonomy" id="1223518"/>
    <lineage>
        <taxon>Bacteria</taxon>
        <taxon>Thermotogati</taxon>
        <taxon>Deinococcota</taxon>
        <taxon>Deinococci</taxon>
        <taxon>Deinococcales</taxon>
        <taxon>Deinococcaceae</taxon>
        <taxon>Deinococcus</taxon>
    </lineage>
</organism>
<evidence type="ECO:0000313" key="2">
    <source>
        <dbReference type="EMBL" id="GEM45134.1"/>
    </source>
</evidence>
<dbReference type="EMBL" id="BJXB01000002">
    <property type="protein sequence ID" value="GEM45134.1"/>
    <property type="molecule type" value="Genomic_DNA"/>
</dbReference>